<comment type="caution">
    <text evidence="1">The sequence shown here is derived from an EMBL/GenBank/DDBJ whole genome shotgun (WGS) entry which is preliminary data.</text>
</comment>
<proteinExistence type="predicted"/>
<protein>
    <submittedName>
        <fullName evidence="1">Uncharacterized protein</fullName>
    </submittedName>
</protein>
<dbReference type="GO" id="GO:0043565">
    <property type="term" value="F:sequence-specific DNA binding"/>
    <property type="evidence" value="ECO:0007669"/>
    <property type="project" value="TreeGrafter"/>
</dbReference>
<reference evidence="1" key="1">
    <citation type="submission" date="2023-07" db="EMBL/GenBank/DDBJ databases">
        <title>draft genome sequence of fig (Ficus carica).</title>
        <authorList>
            <person name="Takahashi T."/>
            <person name="Nishimura K."/>
        </authorList>
    </citation>
    <scope>NUCLEOTIDE SEQUENCE</scope>
</reference>
<dbReference type="Gramene" id="FCD_00020021-RA">
    <property type="protein sequence ID" value="FCD_00020021-RA:cds"/>
    <property type="gene ID" value="FCD_00020021"/>
</dbReference>
<dbReference type="GO" id="GO:0042795">
    <property type="term" value="P:snRNA transcription by RNA polymerase II"/>
    <property type="evidence" value="ECO:0007669"/>
    <property type="project" value="TreeGrafter"/>
</dbReference>
<accession>A0AA88DRM8</accession>
<dbReference type="GO" id="GO:0042796">
    <property type="term" value="P:snRNA transcription by RNA polymerase III"/>
    <property type="evidence" value="ECO:0007669"/>
    <property type="project" value="TreeGrafter"/>
</dbReference>
<organism evidence="1 2">
    <name type="scientific">Ficus carica</name>
    <name type="common">Common fig</name>
    <dbReference type="NCBI Taxonomy" id="3494"/>
    <lineage>
        <taxon>Eukaryota</taxon>
        <taxon>Viridiplantae</taxon>
        <taxon>Streptophyta</taxon>
        <taxon>Embryophyta</taxon>
        <taxon>Tracheophyta</taxon>
        <taxon>Spermatophyta</taxon>
        <taxon>Magnoliopsida</taxon>
        <taxon>eudicotyledons</taxon>
        <taxon>Gunneridae</taxon>
        <taxon>Pentapetalae</taxon>
        <taxon>rosids</taxon>
        <taxon>fabids</taxon>
        <taxon>Rosales</taxon>
        <taxon>Moraceae</taxon>
        <taxon>Ficeae</taxon>
        <taxon>Ficus</taxon>
    </lineage>
</organism>
<dbReference type="EMBL" id="BTGU01000093">
    <property type="protein sequence ID" value="GMN59920.1"/>
    <property type="molecule type" value="Genomic_DNA"/>
</dbReference>
<evidence type="ECO:0000313" key="2">
    <source>
        <dbReference type="Proteomes" id="UP001187192"/>
    </source>
</evidence>
<dbReference type="AlphaFoldDB" id="A0AA88DRM8"/>
<gene>
    <name evidence="1" type="ORF">TIFTF001_029014</name>
</gene>
<dbReference type="GO" id="GO:0019185">
    <property type="term" value="C:snRNA-activating protein complex"/>
    <property type="evidence" value="ECO:0007669"/>
    <property type="project" value="TreeGrafter"/>
</dbReference>
<dbReference type="PANTHER" id="PTHR15131">
    <property type="entry name" value="SMALL NUCLEAR RNA ACTIVATING COMPLEX, POLYPEPTIDE 1"/>
    <property type="match status" value="1"/>
</dbReference>
<dbReference type="Proteomes" id="UP001187192">
    <property type="component" value="Unassembled WGS sequence"/>
</dbReference>
<dbReference type="InterPro" id="IPR019188">
    <property type="entry name" value="SNAPC1"/>
</dbReference>
<keyword evidence="2" id="KW-1185">Reference proteome</keyword>
<name>A0AA88DRM8_FICCA</name>
<dbReference type="Pfam" id="PF09808">
    <property type="entry name" value="SNAPC1"/>
    <property type="match status" value="1"/>
</dbReference>
<sequence length="287" mass="33138">MDLTLFKKDIDELIAEFSEGESTTLGEMKRVWLSKKFSYIYEATPPSNLAFFMQSLYGHAIGYMSSTASLSNRLGGLYCLYCLHETQPFKPPFKIYLSLDELNKLKTLVVTAKEKGLKVVQSLVKKMLEKNMFLFGFVDINEGAVTETLNQLTELQNARIQVAYAKLFDNTWIQDFLNLDMGMEVDLNSLKKMSTEYAEAKTLAIHEASEVVDVRNIEHIAHDDKLVGDAVEKITEEWEVQKEQFYQQTGLSRQHQEDHEQQREQPLLLLQNEENFDRELEQLLSET</sequence>
<evidence type="ECO:0000313" key="1">
    <source>
        <dbReference type="EMBL" id="GMN59920.1"/>
    </source>
</evidence>
<dbReference type="PANTHER" id="PTHR15131:SF3">
    <property type="entry name" value="SNRNA-ACTIVATING PROTEIN COMPLEX SUBUNIT 1"/>
    <property type="match status" value="1"/>
</dbReference>